<evidence type="ECO:0000259" key="8">
    <source>
        <dbReference type="Pfam" id="PF00557"/>
    </source>
</evidence>
<keyword evidence="1 7" id="KW-0645">Protease</keyword>
<dbReference type="Gene3D" id="3.90.230.10">
    <property type="entry name" value="Creatinase/methionine aminopeptidase superfamily"/>
    <property type="match status" value="1"/>
</dbReference>
<organism evidence="10 11">
    <name type="scientific">Salmonella enterica subsp. enterica serovar Wandsworth str. A4-580</name>
    <dbReference type="NCBI Taxonomy" id="913086"/>
    <lineage>
        <taxon>Bacteria</taxon>
        <taxon>Pseudomonadati</taxon>
        <taxon>Pseudomonadota</taxon>
        <taxon>Gammaproteobacteria</taxon>
        <taxon>Enterobacterales</taxon>
        <taxon>Enterobacteriaceae</taxon>
        <taxon>Salmonella</taxon>
    </lineage>
</organism>
<comment type="catalytic activity">
    <reaction evidence="7">
        <text>Xaa-L-Pro dipeptide + H2O = an L-alpha-amino acid + L-proline</text>
        <dbReference type="Rhea" id="RHEA:76407"/>
        <dbReference type="ChEBI" id="CHEBI:15377"/>
        <dbReference type="ChEBI" id="CHEBI:59869"/>
        <dbReference type="ChEBI" id="CHEBI:60039"/>
        <dbReference type="ChEBI" id="CHEBI:195196"/>
        <dbReference type="EC" id="3.4.13.9"/>
    </reaction>
</comment>
<feature type="binding site" evidence="7">
    <location>
        <position position="268"/>
    </location>
    <ligand>
        <name>Mn(2+)</name>
        <dbReference type="ChEBI" id="CHEBI:29035"/>
        <label>1</label>
    </ligand>
</feature>
<dbReference type="NCBIfam" id="NF010133">
    <property type="entry name" value="PRK13607.1"/>
    <property type="match status" value="1"/>
</dbReference>
<dbReference type="InterPro" id="IPR001131">
    <property type="entry name" value="Peptidase_M24B_aminopep-P_CS"/>
</dbReference>
<dbReference type="SUPFAM" id="SSF55920">
    <property type="entry name" value="Creatinase/aminopeptidase"/>
    <property type="match status" value="1"/>
</dbReference>
<feature type="binding site" evidence="7">
    <location>
        <position position="395"/>
    </location>
    <ligand>
        <name>Mn(2+)</name>
        <dbReference type="ChEBI" id="CHEBI:29035"/>
        <label>1</label>
    </ligand>
</feature>
<protein>
    <recommendedName>
        <fullName evidence="7">Xaa-Pro dipeptidase</fullName>
        <shortName evidence="7">X-Pro dipeptidase</shortName>
        <ecNumber evidence="7">3.4.13.9</ecNumber>
    </recommendedName>
    <alternativeName>
        <fullName evidence="7">Imidodipeptidase</fullName>
    </alternativeName>
    <alternativeName>
        <fullName evidence="7">Proline dipeptidase</fullName>
        <shortName evidence="7">Prolidase</shortName>
    </alternativeName>
</protein>
<dbReference type="GO" id="GO:0008235">
    <property type="term" value="F:metalloexopeptidase activity"/>
    <property type="evidence" value="ECO:0007669"/>
    <property type="project" value="UniProtKB-UniRule"/>
</dbReference>
<dbReference type="Pfam" id="PF21216">
    <property type="entry name" value="PepQ_N"/>
    <property type="match status" value="1"/>
</dbReference>
<dbReference type="EMBL" id="AFCX01001880">
    <property type="protein sequence ID" value="EHC98135.1"/>
    <property type="molecule type" value="Genomic_DNA"/>
</dbReference>
<evidence type="ECO:0000256" key="2">
    <source>
        <dbReference type="ARBA" id="ARBA00022723"/>
    </source>
</evidence>
<name>G5SJ70_SALET</name>
<dbReference type="GO" id="GO:0046872">
    <property type="term" value="F:metal ion binding"/>
    <property type="evidence" value="ECO:0007669"/>
    <property type="project" value="UniProtKB-KW"/>
</dbReference>
<comment type="caution">
    <text evidence="7">Lacks conserved residue(s) required for the propagation of feature annotation.</text>
</comment>
<dbReference type="InterPro" id="IPR000994">
    <property type="entry name" value="Pept_M24"/>
</dbReference>
<evidence type="ECO:0000259" key="9">
    <source>
        <dbReference type="Pfam" id="PF21216"/>
    </source>
</evidence>
<evidence type="ECO:0000256" key="3">
    <source>
        <dbReference type="ARBA" id="ARBA00022801"/>
    </source>
</evidence>
<dbReference type="InterPro" id="IPR036005">
    <property type="entry name" value="Creatinase/aminopeptidase-like"/>
</dbReference>
<dbReference type="EC" id="3.4.13.9" evidence="7"/>
<feature type="binding site" evidence="7">
    <location>
        <position position="350"/>
    </location>
    <ligand>
        <name>Mn(2+)</name>
        <dbReference type="ChEBI" id="CHEBI:29035"/>
        <label>1</label>
    </ligand>
</feature>
<dbReference type="Proteomes" id="UP000003536">
    <property type="component" value="Unassembled WGS sequence"/>
</dbReference>
<evidence type="ECO:0000256" key="6">
    <source>
        <dbReference type="ARBA" id="ARBA00023211"/>
    </source>
</evidence>
<evidence type="ECO:0000313" key="10">
    <source>
        <dbReference type="EMBL" id="EHC98135.1"/>
    </source>
</evidence>
<sequence length="459" mass="51541">MESLAALYKNHIVTLQERTRDVLARFKLDALLIHSGELFNVFLDDHPYPFKVNPQFKAWVPVTQVPNCWLLVDGVNKPKLWFYLPVDYWHNVEPLPTSFWTEEVEVVALPKADGIGSQLPAARGNIGYIGPVPERALQLDIAASKRALQLDIAASNINPKGVIDYLHYYRAYKTDYELACMREAQKMAVSGHRAAEEAFRSGMSEFDINLAYLTATGHRDTDVPYSNIVALNEHAAVLHYTKLDHQAPSEMRSFLLDAGAEYNGYAADLTRTWSAKSDNDYAHLVKDVNDEQLALIATMKAGVSYVDYHIQFHQRIAKLLRKHQIITDMSEEAMVENDLTGPFMPHGIGHPLGLQVHDVAGFMQDDSGTHLAAPSKYPYLRCTRVLQPRMVLTIEPGIYFIESLLAPWRYRASGQVVGRHGAKARSASTSTGRKLKRSSLSAVFALKITWSSTKTAWKT</sequence>
<dbReference type="Pfam" id="PF00557">
    <property type="entry name" value="Peptidase_M24"/>
    <property type="match status" value="1"/>
</dbReference>
<dbReference type="GO" id="GO:0016795">
    <property type="term" value="F:phosphoric triester hydrolase activity"/>
    <property type="evidence" value="ECO:0007669"/>
    <property type="project" value="InterPro"/>
</dbReference>
<dbReference type="InterPro" id="IPR022846">
    <property type="entry name" value="X_Pro_dipept"/>
</dbReference>
<dbReference type="AlphaFoldDB" id="G5SJ70"/>
<proteinExistence type="inferred from homology"/>
<evidence type="ECO:0000256" key="7">
    <source>
        <dbReference type="HAMAP-Rule" id="MF_01279"/>
    </source>
</evidence>
<dbReference type="HAMAP" id="MF_01279">
    <property type="entry name" value="X_Pro_dipeptid"/>
    <property type="match status" value="1"/>
</dbReference>
<dbReference type="GO" id="GO:0102009">
    <property type="term" value="F:proline dipeptidase activity"/>
    <property type="evidence" value="ECO:0007669"/>
    <property type="project" value="UniProtKB-EC"/>
</dbReference>
<keyword evidence="4 7" id="KW-0224">Dipeptidase</keyword>
<feature type="domain" description="Peptidase M24" evidence="8">
    <location>
        <begin position="179"/>
        <end position="402"/>
    </location>
</feature>
<keyword evidence="6 7" id="KW-0464">Manganese</keyword>
<evidence type="ECO:0000256" key="1">
    <source>
        <dbReference type="ARBA" id="ARBA00022670"/>
    </source>
</evidence>
<comment type="cofactor">
    <cofactor evidence="7">
        <name>Mn(2+)</name>
        <dbReference type="ChEBI" id="CHEBI:29035"/>
    </cofactor>
    <text evidence="7">Binds 2 manganese ions per subunit.</text>
</comment>
<dbReference type="InterPro" id="IPR048819">
    <property type="entry name" value="PepQ_N"/>
</dbReference>
<keyword evidence="5 7" id="KW-0482">Metalloprotease</keyword>
<keyword evidence="3 7" id="KW-0378">Hydrolase</keyword>
<dbReference type="PANTHER" id="PTHR43226">
    <property type="entry name" value="XAA-PRO AMINOPEPTIDASE 3"/>
    <property type="match status" value="1"/>
</dbReference>
<dbReference type="Gene3D" id="3.40.350.10">
    <property type="entry name" value="Creatinase/prolidase N-terminal domain"/>
    <property type="match status" value="1"/>
</dbReference>
<dbReference type="GO" id="GO:0005829">
    <property type="term" value="C:cytosol"/>
    <property type="evidence" value="ECO:0007669"/>
    <property type="project" value="TreeGrafter"/>
</dbReference>
<feature type="domain" description="Xaa-Pro dipeptidase N-terminal" evidence="9">
    <location>
        <begin position="7"/>
        <end position="168"/>
    </location>
</feature>
<dbReference type="PROSITE" id="PS00491">
    <property type="entry name" value="PROLINE_PEPTIDASE"/>
    <property type="match status" value="1"/>
</dbReference>
<comment type="similarity">
    <text evidence="7">Belongs to the peptidase M24B family. Bacterial-type prolidase subfamily.</text>
</comment>
<dbReference type="PATRIC" id="fig|913086.3.peg.4477"/>
<evidence type="ECO:0000256" key="5">
    <source>
        <dbReference type="ARBA" id="ARBA00023049"/>
    </source>
</evidence>
<dbReference type="InterPro" id="IPR052433">
    <property type="entry name" value="X-Pro_dipept-like"/>
</dbReference>
<dbReference type="PANTHER" id="PTHR43226:SF8">
    <property type="entry name" value="XAA-PRO DIPEPTIDASE"/>
    <property type="match status" value="1"/>
</dbReference>
<dbReference type="GO" id="GO:0004177">
    <property type="term" value="F:aminopeptidase activity"/>
    <property type="evidence" value="ECO:0007669"/>
    <property type="project" value="TreeGrafter"/>
</dbReference>
<feature type="binding site" evidence="7">
    <location>
        <position position="268"/>
    </location>
    <ligand>
        <name>Mn(2+)</name>
        <dbReference type="ChEBI" id="CHEBI:29035"/>
        <label>2</label>
    </ligand>
</feature>
<evidence type="ECO:0000256" key="4">
    <source>
        <dbReference type="ARBA" id="ARBA00022997"/>
    </source>
</evidence>
<gene>
    <name evidence="7" type="primary">pepQ</name>
    <name evidence="10" type="ORF">LTSEWAN_5782</name>
</gene>
<reference evidence="10 11" key="1">
    <citation type="journal article" date="2011" name="BMC Genomics">
        <title>Genome sequencing reveals diversification of virulence factor content and possible host adaptation in distinct subpopulations of Salmonella enterica.</title>
        <authorList>
            <person name="den Bakker H.C."/>
            <person name="Moreno Switt A.I."/>
            <person name="Govoni G."/>
            <person name="Cummings C.A."/>
            <person name="Ranieri M.L."/>
            <person name="Degoricija L."/>
            <person name="Hoelzer K."/>
            <person name="Rodriguez-Rivera L.D."/>
            <person name="Brown S."/>
            <person name="Bolchacova E."/>
            <person name="Furtado M.R."/>
            <person name="Wiedmann M."/>
        </authorList>
    </citation>
    <scope>NUCLEOTIDE SEQUENCE [LARGE SCALE GENOMIC DNA]</scope>
    <source>
        <strain evidence="10 11">A4-580</strain>
    </source>
</reference>
<comment type="function">
    <text evidence="7">Splits dipeptides with a prolyl residue in the C-terminal position.</text>
</comment>
<comment type="caution">
    <text evidence="10">The sequence shown here is derived from an EMBL/GenBank/DDBJ whole genome shotgun (WGS) entry which is preliminary data.</text>
</comment>
<accession>G5SJ70</accession>
<dbReference type="GO" id="GO:0006508">
    <property type="term" value="P:proteolysis"/>
    <property type="evidence" value="ECO:0007669"/>
    <property type="project" value="UniProtKB-KW"/>
</dbReference>
<dbReference type="InterPro" id="IPR029149">
    <property type="entry name" value="Creatin/AminoP/Spt16_N"/>
</dbReference>
<evidence type="ECO:0000313" key="11">
    <source>
        <dbReference type="Proteomes" id="UP000003536"/>
    </source>
</evidence>
<keyword evidence="2 7" id="KW-0479">Metal-binding</keyword>
<feature type="binding site" evidence="7">
    <location>
        <position position="257"/>
    </location>
    <ligand>
        <name>Mn(2+)</name>
        <dbReference type="ChEBI" id="CHEBI:29035"/>
        <label>2</label>
    </ligand>
</feature>